<reference evidence="1" key="1">
    <citation type="submission" date="2020-05" db="EMBL/GenBank/DDBJ databases">
        <authorList>
            <person name="Chiriac C."/>
            <person name="Salcher M."/>
            <person name="Ghai R."/>
            <person name="Kavagutti S V."/>
        </authorList>
    </citation>
    <scope>NUCLEOTIDE SEQUENCE</scope>
</reference>
<evidence type="ECO:0000313" key="5">
    <source>
        <dbReference type="EMBL" id="CAB5238600.1"/>
    </source>
</evidence>
<dbReference type="EMBL" id="LR797272">
    <property type="protein sequence ID" value="CAB4198528.1"/>
    <property type="molecule type" value="Genomic_DNA"/>
</dbReference>
<accession>A0A6J5PMA6</accession>
<evidence type="ECO:0000313" key="1">
    <source>
        <dbReference type="EMBL" id="CAB4170491.1"/>
    </source>
</evidence>
<dbReference type="EMBL" id="LR797019">
    <property type="protein sequence ID" value="CAB4182293.1"/>
    <property type="molecule type" value="Genomic_DNA"/>
</dbReference>
<protein>
    <submittedName>
        <fullName evidence="1">Uncharacterized protein</fullName>
    </submittedName>
</protein>
<sequence>MTKVNEQEVFQYLDAIRESGMTNMYGAGAFLRDRFDFSKQEAREFLMAWMEQFKND</sequence>
<dbReference type="EMBL" id="LR797375">
    <property type="protein sequence ID" value="CAB4211487.1"/>
    <property type="molecule type" value="Genomic_DNA"/>
</dbReference>
<evidence type="ECO:0000313" key="3">
    <source>
        <dbReference type="EMBL" id="CAB4198528.1"/>
    </source>
</evidence>
<name>A0A6J5PMA6_9CAUD</name>
<evidence type="ECO:0000313" key="4">
    <source>
        <dbReference type="EMBL" id="CAB4211487.1"/>
    </source>
</evidence>
<gene>
    <name evidence="2" type="ORF">UFOVP1066_204</name>
    <name evidence="3" type="ORF">UFOVP1315_133</name>
    <name evidence="4" type="ORF">UFOVP1421_94</name>
    <name evidence="5" type="ORF">UFOVP1525_104</name>
    <name evidence="1" type="ORF">UFOVP909_67</name>
</gene>
<evidence type="ECO:0000313" key="2">
    <source>
        <dbReference type="EMBL" id="CAB4182293.1"/>
    </source>
</evidence>
<dbReference type="EMBL" id="LR796861">
    <property type="protein sequence ID" value="CAB4170491.1"/>
    <property type="molecule type" value="Genomic_DNA"/>
</dbReference>
<organism evidence="1">
    <name type="scientific">uncultured Caudovirales phage</name>
    <dbReference type="NCBI Taxonomy" id="2100421"/>
    <lineage>
        <taxon>Viruses</taxon>
        <taxon>Duplodnaviria</taxon>
        <taxon>Heunggongvirae</taxon>
        <taxon>Uroviricota</taxon>
        <taxon>Caudoviricetes</taxon>
        <taxon>Peduoviridae</taxon>
        <taxon>Maltschvirus</taxon>
        <taxon>Maltschvirus maltsch</taxon>
    </lineage>
</organism>
<proteinExistence type="predicted"/>
<dbReference type="EMBL" id="LR798454">
    <property type="protein sequence ID" value="CAB5238600.1"/>
    <property type="molecule type" value="Genomic_DNA"/>
</dbReference>